<dbReference type="AlphaFoldDB" id="A0A2C9CS50"/>
<dbReference type="Gene3D" id="3.40.630.30">
    <property type="match status" value="1"/>
</dbReference>
<dbReference type="Proteomes" id="UP000220034">
    <property type="component" value="Unassembled WGS sequence"/>
</dbReference>
<dbReference type="GO" id="GO:0006629">
    <property type="term" value="P:lipid metabolic process"/>
    <property type="evidence" value="ECO:0007669"/>
    <property type="project" value="UniProtKB-KW"/>
</dbReference>
<keyword evidence="2" id="KW-0444">Lipid biosynthesis</keyword>
<evidence type="ECO:0000256" key="9">
    <source>
        <dbReference type="ARBA" id="ARBA00045724"/>
    </source>
</evidence>
<comment type="catalytic activity">
    <reaction evidence="10">
        <text>a (3R)-hydroxyacyl-[ACP] + L-ornithine = a lyso-ornithine lipid + holo-[ACP] + H(+)</text>
        <dbReference type="Rhea" id="RHEA:20633"/>
        <dbReference type="Rhea" id="RHEA-COMP:9685"/>
        <dbReference type="Rhea" id="RHEA-COMP:9945"/>
        <dbReference type="ChEBI" id="CHEBI:15378"/>
        <dbReference type="ChEBI" id="CHEBI:46911"/>
        <dbReference type="ChEBI" id="CHEBI:64479"/>
        <dbReference type="ChEBI" id="CHEBI:78827"/>
        <dbReference type="ChEBI" id="CHEBI:138482"/>
        <dbReference type="EC" id="2.3.2.30"/>
    </reaction>
    <physiologicalReaction direction="left-to-right" evidence="10">
        <dbReference type="Rhea" id="RHEA:20634"/>
    </physiologicalReaction>
</comment>
<keyword evidence="4" id="KW-0443">Lipid metabolism</keyword>
<dbReference type="InterPro" id="IPR052351">
    <property type="entry name" value="Ornithine_N-alpha-AT"/>
</dbReference>
<evidence type="ECO:0000313" key="12">
    <source>
        <dbReference type="Proteomes" id="UP000220034"/>
    </source>
</evidence>
<dbReference type="Pfam" id="PF13444">
    <property type="entry name" value="Acetyltransf_5"/>
    <property type="match status" value="1"/>
</dbReference>
<sequence length="262" mass="29617">MKVEAQRFEVRLARDEGEIRAAQRLRYTVFVEEMGASASAEEHELRLERDRFDPYFDHLLLIDRQRDASDGANVVGVYRLMRGSVAAREQGFYGQSEYDLSRLIDMDREAVELGRSCVHPDYRGGAGMHLLWSGLGEYVISRGIEILFGVASFPGTDLQALAQPLSHLHHNHLAPDDLRVRTVEGHYVSMDRLPADQIDARQAMRLMPPLIKAYLRLGGVVGDGAFIDHDFNTIDVCLLMDTTRMTTRYKDMYSRGALRGSA</sequence>
<evidence type="ECO:0000256" key="1">
    <source>
        <dbReference type="ARBA" id="ARBA00005189"/>
    </source>
</evidence>
<accession>A0A2C9CS50</accession>
<keyword evidence="12" id="KW-1185">Reference proteome</keyword>
<evidence type="ECO:0000256" key="4">
    <source>
        <dbReference type="ARBA" id="ARBA00023098"/>
    </source>
</evidence>
<evidence type="ECO:0000256" key="2">
    <source>
        <dbReference type="ARBA" id="ARBA00022516"/>
    </source>
</evidence>
<evidence type="ECO:0000256" key="5">
    <source>
        <dbReference type="ARBA" id="ARBA00023315"/>
    </source>
</evidence>
<keyword evidence="5" id="KW-0012">Acyltransferase</keyword>
<evidence type="ECO:0000256" key="8">
    <source>
        <dbReference type="ARBA" id="ARBA00039866"/>
    </source>
</evidence>
<comment type="pathway">
    <text evidence="1">Lipid metabolism.</text>
</comment>
<dbReference type="RefSeq" id="WP_097929598.1">
    <property type="nucleotide sequence ID" value="NZ_OCTN01000003.1"/>
</dbReference>
<reference evidence="12" key="1">
    <citation type="submission" date="2017-09" db="EMBL/GenBank/DDBJ databases">
        <authorList>
            <person name="Varghese N."/>
            <person name="Submissions S."/>
        </authorList>
    </citation>
    <scope>NUCLEOTIDE SEQUENCE [LARGE SCALE GENOMIC DNA]</scope>
    <source>
        <strain evidence="12">C7</strain>
    </source>
</reference>
<dbReference type="GO" id="GO:0043810">
    <property type="term" value="F:ornithine-acyl [acyl carrier protein] N-acyltransferase activity"/>
    <property type="evidence" value="ECO:0007669"/>
    <property type="project" value="UniProtKB-EC"/>
</dbReference>
<evidence type="ECO:0000256" key="10">
    <source>
        <dbReference type="ARBA" id="ARBA00047785"/>
    </source>
</evidence>
<evidence type="ECO:0000256" key="7">
    <source>
        <dbReference type="ARBA" id="ARBA00039058"/>
    </source>
</evidence>
<keyword evidence="3" id="KW-0808">Transferase</keyword>
<dbReference type="SUPFAM" id="SSF55729">
    <property type="entry name" value="Acyl-CoA N-acyltransferases (Nat)"/>
    <property type="match status" value="1"/>
</dbReference>
<dbReference type="EC" id="2.3.2.30" evidence="7"/>
<evidence type="ECO:0000256" key="3">
    <source>
        <dbReference type="ARBA" id="ARBA00022679"/>
    </source>
</evidence>
<dbReference type="PANTHER" id="PTHR37323:SF1">
    <property type="entry name" value="L-ORNITHINE N(ALPHA)-ACYLTRANSFERASE"/>
    <property type="match status" value="1"/>
</dbReference>
<comment type="function">
    <text evidence="9">Catalyzes the first step in the biosynthesis of ornithine lipids, which are phosphorus-free membrane lipids. Catalyzes the 3-hydroxyacyl-acyl carrier protein-dependent acylation of ornithine to form lyso-ornithine lipid (LOL).</text>
</comment>
<dbReference type="EMBL" id="OCTN01000003">
    <property type="protein sequence ID" value="SOH94030.1"/>
    <property type="molecule type" value="Genomic_DNA"/>
</dbReference>
<evidence type="ECO:0000313" key="11">
    <source>
        <dbReference type="EMBL" id="SOH94030.1"/>
    </source>
</evidence>
<protein>
    <recommendedName>
        <fullName evidence="8">L-ornithine N(alpha)-acyltransferase</fullName>
        <ecNumber evidence="7">2.3.2.30</ecNumber>
    </recommendedName>
</protein>
<comment type="similarity">
    <text evidence="6">Belongs to the acetyltransferase family. OlsB subfamily.</text>
</comment>
<dbReference type="InterPro" id="IPR016181">
    <property type="entry name" value="Acyl_CoA_acyltransferase"/>
</dbReference>
<dbReference type="OrthoDB" id="9787072at2"/>
<gene>
    <name evidence="11" type="ORF">SAMN06273572_10356</name>
</gene>
<name>A0A2C9CS50_9RHOB</name>
<dbReference type="PANTHER" id="PTHR37323">
    <property type="entry name" value="GCN5-RELATED N-ACETYLTRANSFERASE"/>
    <property type="match status" value="1"/>
</dbReference>
<organism evidence="11 12">
    <name type="scientific">Pontivivens marinum</name>
    <dbReference type="NCBI Taxonomy" id="1690039"/>
    <lineage>
        <taxon>Bacteria</taxon>
        <taxon>Pseudomonadati</taxon>
        <taxon>Pseudomonadota</taxon>
        <taxon>Alphaproteobacteria</taxon>
        <taxon>Rhodobacterales</taxon>
        <taxon>Paracoccaceae</taxon>
        <taxon>Pontivivens</taxon>
    </lineage>
</organism>
<evidence type="ECO:0000256" key="6">
    <source>
        <dbReference type="ARBA" id="ARBA00038095"/>
    </source>
</evidence>
<proteinExistence type="inferred from homology"/>